<reference evidence="2" key="1">
    <citation type="journal article" date="2011" name="Plant Physiol.">
        <title>Comprehensive sequence analysis of 24,783 barley full-length cDNAs derived from 12 clone libraries.</title>
        <authorList>
            <person name="Matsumoto T."/>
            <person name="Tanaka T."/>
            <person name="Sakai H."/>
            <person name="Amano N."/>
            <person name="Kanamori H."/>
            <person name="Kurita K."/>
            <person name="Kikuta A."/>
            <person name="Kamiya K."/>
            <person name="Yamamoto M."/>
            <person name="Ikawa H."/>
            <person name="Fujii N."/>
            <person name="Hori K."/>
            <person name="Itoh T."/>
            <person name="Sato K."/>
        </authorList>
    </citation>
    <scope>NUCLEOTIDE SEQUENCE</scope>
    <source>
        <tissue evidence="2">Shoot</tissue>
    </source>
</reference>
<sequence>PWQPPWLTIPSAELAAGLRLTSQRCPLRRRRGRGDLEHEAAGVRPELRQPEDQRLQAPALGRAVRREHLLGVGWRGLEGGGRGELVGEREEGLRLRLQHLRGGEGVRALHAGGVARVDQHRLRSRRLQQQPRRLHHLQLRAPREHRWTETILTVMHVFRVHTCMHTYSLSFLISCTFVFLTS</sequence>
<accession>F2D315</accession>
<feature type="region of interest" description="Disordered" evidence="1">
    <location>
        <begin position="29"/>
        <end position="49"/>
    </location>
</feature>
<organism evidence="2">
    <name type="scientific">Hordeum vulgare subsp. vulgare</name>
    <name type="common">Domesticated barley</name>
    <dbReference type="NCBI Taxonomy" id="112509"/>
    <lineage>
        <taxon>Eukaryota</taxon>
        <taxon>Viridiplantae</taxon>
        <taxon>Streptophyta</taxon>
        <taxon>Embryophyta</taxon>
        <taxon>Tracheophyta</taxon>
        <taxon>Spermatophyta</taxon>
        <taxon>Magnoliopsida</taxon>
        <taxon>Liliopsida</taxon>
        <taxon>Poales</taxon>
        <taxon>Poaceae</taxon>
        <taxon>BOP clade</taxon>
        <taxon>Pooideae</taxon>
        <taxon>Triticodae</taxon>
        <taxon>Triticeae</taxon>
        <taxon>Hordeinae</taxon>
        <taxon>Hordeum</taxon>
    </lineage>
</organism>
<dbReference type="EMBL" id="AK358272">
    <property type="protein sequence ID" value="BAJ89486.1"/>
    <property type="molecule type" value="mRNA"/>
</dbReference>
<proteinExistence type="evidence at transcript level"/>
<name>F2D315_HORVV</name>
<evidence type="ECO:0000313" key="2">
    <source>
        <dbReference type="EMBL" id="BAJ89486.1"/>
    </source>
</evidence>
<protein>
    <submittedName>
        <fullName evidence="2">Predicted protein</fullName>
    </submittedName>
</protein>
<dbReference type="AlphaFoldDB" id="F2D315"/>
<evidence type="ECO:0000256" key="1">
    <source>
        <dbReference type="SAM" id="MobiDB-lite"/>
    </source>
</evidence>
<feature type="non-terminal residue" evidence="2">
    <location>
        <position position="1"/>
    </location>
</feature>
<feature type="compositionally biased region" description="Basic and acidic residues" evidence="1">
    <location>
        <begin position="33"/>
        <end position="49"/>
    </location>
</feature>